<evidence type="ECO:0000259" key="3">
    <source>
        <dbReference type="PROSITE" id="PS50975"/>
    </source>
</evidence>
<dbReference type="OrthoDB" id="9800957at2"/>
<dbReference type="GO" id="GO:0018169">
    <property type="term" value="F:ribosomal S6-glutamic acid ligase activity"/>
    <property type="evidence" value="ECO:0007669"/>
    <property type="project" value="TreeGrafter"/>
</dbReference>
<keyword evidence="2" id="KW-0547">Nucleotide-binding</keyword>
<dbReference type="RefSeq" id="WP_117003113.1">
    <property type="nucleotide sequence ID" value="NZ_BMJS01000021.1"/>
</dbReference>
<feature type="domain" description="ATP-grasp" evidence="3">
    <location>
        <begin position="288"/>
        <end position="482"/>
    </location>
</feature>
<proteinExistence type="predicted"/>
<evidence type="ECO:0000313" key="5">
    <source>
        <dbReference type="Proteomes" id="UP000636949"/>
    </source>
</evidence>
<evidence type="ECO:0000313" key="4">
    <source>
        <dbReference type="EMBL" id="GGG01273.1"/>
    </source>
</evidence>
<dbReference type="Gene3D" id="3.30.470.20">
    <property type="entry name" value="ATP-grasp fold, B domain"/>
    <property type="match status" value="1"/>
</dbReference>
<dbReference type="EMBL" id="BMJS01000021">
    <property type="protein sequence ID" value="GGG01273.1"/>
    <property type="molecule type" value="Genomic_DNA"/>
</dbReference>
<comment type="caution">
    <text evidence="4">The sequence shown here is derived from an EMBL/GenBank/DDBJ whole genome shotgun (WGS) entry which is preliminary data.</text>
</comment>
<dbReference type="InterPro" id="IPR013815">
    <property type="entry name" value="ATP_grasp_subdomain_1"/>
</dbReference>
<sequence length="493" mass="56440">MKGLRILVDHLDLWAPYFPTDNLQTTQDYLTTKHHHSAYLINLSDDTSYLGQGYYASLLAEANGDKVIPSVSTLNNLQHLGDLSFSLLNIRLNSQAIDVLEELNQDNTVHIKLYFGTSAYPGFGKLARKIFDIYNAPLLQIGFIKTANIWQIHSLTTISLQSLNDAEETFFANALSDFSTKVWRKPRSQKQYRYEMAILVDPDEALPPSNNQAIKKFIKAGRALGVDVDLITKEDYARLPEYDGLFIRTNTQINHYSYAFAKKAEENNLVVMDSTQTIMRCTNKVYLHNLMEKNHITMPESYFVFRRNTPPNCDELIEKLGLPIVLKVPDGSFSKGVKKAKTKEDLISELNNLLSQSSIIIAQKYHYTDYDWRIGVLNNKPLYACKYYMAPNHWQIVNHGKKNVTAGPAEAFGIHQVPKDVIKIALKACRLIGHDLYGVDIKMIDDKPAIIEINDNPSIDHPWEDAYLSDELYSRIMLEFVNRMEHKRVHYDD</sequence>
<keyword evidence="1" id="KW-0464">Manganese</keyword>
<gene>
    <name evidence="4" type="primary">rimK</name>
    <name evidence="4" type="ORF">GCM10010995_18400</name>
</gene>
<dbReference type="PANTHER" id="PTHR21621">
    <property type="entry name" value="RIBOSOMAL PROTEIN S6 MODIFICATION PROTEIN"/>
    <property type="match status" value="1"/>
</dbReference>
<dbReference type="GO" id="GO:0046872">
    <property type="term" value="F:metal ion binding"/>
    <property type="evidence" value="ECO:0007669"/>
    <property type="project" value="InterPro"/>
</dbReference>
<reference evidence="4" key="2">
    <citation type="submission" date="2020-09" db="EMBL/GenBank/DDBJ databases">
        <authorList>
            <person name="Sun Q."/>
            <person name="Zhou Y."/>
        </authorList>
    </citation>
    <scope>NUCLEOTIDE SEQUENCE</scope>
    <source>
        <strain evidence="4">CGMCC 1.15758</strain>
    </source>
</reference>
<dbReference type="GO" id="GO:0005840">
    <property type="term" value="C:ribosome"/>
    <property type="evidence" value="ECO:0007669"/>
    <property type="project" value="UniProtKB-KW"/>
</dbReference>
<dbReference type="GO" id="GO:0005524">
    <property type="term" value="F:ATP binding"/>
    <property type="evidence" value="ECO:0007669"/>
    <property type="project" value="UniProtKB-UniRule"/>
</dbReference>
<protein>
    <submittedName>
        <fullName evidence="4">30S ribosomal protein S6</fullName>
    </submittedName>
</protein>
<dbReference type="AlphaFoldDB" id="A0A8J3E8S9"/>
<organism evidence="4 5">
    <name type="scientific">Cysteiniphilum litorale</name>
    <dbReference type="NCBI Taxonomy" id="2056700"/>
    <lineage>
        <taxon>Bacteria</taxon>
        <taxon>Pseudomonadati</taxon>
        <taxon>Pseudomonadota</taxon>
        <taxon>Gammaproteobacteria</taxon>
        <taxon>Thiotrichales</taxon>
        <taxon>Fastidiosibacteraceae</taxon>
        <taxon>Cysteiniphilum</taxon>
    </lineage>
</organism>
<evidence type="ECO:0000256" key="1">
    <source>
        <dbReference type="ARBA" id="ARBA00023211"/>
    </source>
</evidence>
<name>A0A8J3E8S9_9GAMM</name>
<accession>A0A8J3E8S9</accession>
<dbReference type="InterPro" id="IPR011761">
    <property type="entry name" value="ATP-grasp"/>
</dbReference>
<dbReference type="PROSITE" id="PS50975">
    <property type="entry name" value="ATP_GRASP"/>
    <property type="match status" value="1"/>
</dbReference>
<dbReference type="InterPro" id="IPR013651">
    <property type="entry name" value="ATP-grasp_RimK-type"/>
</dbReference>
<keyword evidence="2" id="KW-0067">ATP-binding</keyword>
<dbReference type="Gene3D" id="3.30.1490.20">
    <property type="entry name" value="ATP-grasp fold, A domain"/>
    <property type="match status" value="1"/>
</dbReference>
<dbReference type="Gene3D" id="3.40.50.20">
    <property type="match status" value="1"/>
</dbReference>
<dbReference type="GO" id="GO:0009432">
    <property type="term" value="P:SOS response"/>
    <property type="evidence" value="ECO:0007669"/>
    <property type="project" value="TreeGrafter"/>
</dbReference>
<dbReference type="GO" id="GO:0005737">
    <property type="term" value="C:cytoplasm"/>
    <property type="evidence" value="ECO:0007669"/>
    <property type="project" value="TreeGrafter"/>
</dbReference>
<evidence type="ECO:0000256" key="2">
    <source>
        <dbReference type="PROSITE-ProRule" id="PRU00409"/>
    </source>
</evidence>
<keyword evidence="4" id="KW-0689">Ribosomal protein</keyword>
<reference evidence="4" key="1">
    <citation type="journal article" date="2014" name="Int. J. Syst. Evol. Microbiol.">
        <title>Complete genome sequence of Corynebacterium casei LMG S-19264T (=DSM 44701T), isolated from a smear-ripened cheese.</title>
        <authorList>
            <consortium name="US DOE Joint Genome Institute (JGI-PGF)"/>
            <person name="Walter F."/>
            <person name="Albersmeier A."/>
            <person name="Kalinowski J."/>
            <person name="Ruckert C."/>
        </authorList>
    </citation>
    <scope>NUCLEOTIDE SEQUENCE</scope>
    <source>
        <strain evidence="4">CGMCC 1.15758</strain>
    </source>
</reference>
<dbReference type="Proteomes" id="UP000636949">
    <property type="component" value="Unassembled WGS sequence"/>
</dbReference>
<dbReference type="SUPFAM" id="SSF56059">
    <property type="entry name" value="Glutathione synthetase ATP-binding domain-like"/>
    <property type="match status" value="1"/>
</dbReference>
<keyword evidence="4" id="KW-0687">Ribonucleoprotein</keyword>
<dbReference type="Pfam" id="PF14401">
    <property type="entry name" value="RLAN"/>
    <property type="match status" value="1"/>
</dbReference>
<keyword evidence="5" id="KW-1185">Reference proteome</keyword>
<dbReference type="PANTHER" id="PTHR21621:SF0">
    <property type="entry name" value="BETA-CITRYLGLUTAMATE SYNTHASE B-RELATED"/>
    <property type="match status" value="1"/>
</dbReference>
<dbReference type="InterPro" id="IPR025839">
    <property type="entry name" value="RLAN_dom"/>
</dbReference>
<dbReference type="Pfam" id="PF08443">
    <property type="entry name" value="RimK"/>
    <property type="match status" value="1"/>
</dbReference>